<dbReference type="Proteomes" id="UP000251923">
    <property type="component" value="Unassembled WGS sequence"/>
</dbReference>
<dbReference type="Gene3D" id="3.40.50.1820">
    <property type="entry name" value="alpha/beta hydrolase"/>
    <property type="match status" value="1"/>
</dbReference>
<dbReference type="GO" id="GO:0016747">
    <property type="term" value="F:acyltransferase activity, transferring groups other than amino-acyl groups"/>
    <property type="evidence" value="ECO:0007669"/>
    <property type="project" value="TreeGrafter"/>
</dbReference>
<accession>A0A2I1L9X3</accession>
<dbReference type="AlphaFoldDB" id="A0A2I1L9X3"/>
<dbReference type="InterPro" id="IPR050583">
    <property type="entry name" value="Mycobacterial_A85_antigen"/>
</dbReference>
<proteinExistence type="predicted"/>
<gene>
    <name evidence="1" type="ORF">DBT54_04800</name>
</gene>
<dbReference type="PANTHER" id="PTHR48098">
    <property type="entry name" value="ENTEROCHELIN ESTERASE-RELATED"/>
    <property type="match status" value="1"/>
</dbReference>
<reference evidence="1 2" key="1">
    <citation type="submission" date="2018-04" db="EMBL/GenBank/DDBJ databases">
        <title>Aerococcus urinae genomes.</title>
        <authorList>
            <person name="Hilt E."/>
            <person name="Gilbert N.M."/>
            <person name="Thomas-White K."/>
            <person name="Putonti C."/>
            <person name="Lewis A.L."/>
            <person name="Visck K.L."/>
            <person name="Wolfe A.J."/>
        </authorList>
    </citation>
    <scope>NUCLEOTIDE SEQUENCE [LARGE SCALE GENOMIC DNA]</scope>
    <source>
        <strain evidence="1 2">UMB7480</strain>
    </source>
</reference>
<sequence length="269" mass="30812">MIIIKYSGGIPMTLLQTTLYSDSLRMDVHVNIIFPQNCARTPEEKRQSLKPPYRVLYLLHGLSSNEDGWLRFTSLERYARDLDLVIVLPTTHRGWYINNAIGYPYSNFISVELPEIIQTMLPVSTKREDTYIAGASMGGFGALKAAFTYPEKYGYVASLSGVTDLVNVFAQGPDPESPFEHQMLFDEESPAKTDNDIYYLVQQAIDNKIDLPKVYLTCGTEDDLIEQNRHFKDRFGDALELSYHEKPGEHGWDYWDPEIKKVLDWLPTI</sequence>
<comment type="caution">
    <text evidence="1">The sequence shown here is derived from an EMBL/GenBank/DDBJ whole genome shotgun (WGS) entry which is preliminary data.</text>
</comment>
<dbReference type="Pfam" id="PF00756">
    <property type="entry name" value="Esterase"/>
    <property type="match status" value="1"/>
</dbReference>
<protein>
    <submittedName>
        <fullName evidence="1">Esterase family protein</fullName>
    </submittedName>
</protein>
<evidence type="ECO:0000313" key="2">
    <source>
        <dbReference type="Proteomes" id="UP000251923"/>
    </source>
</evidence>
<evidence type="ECO:0000313" key="1">
    <source>
        <dbReference type="EMBL" id="RAV79748.1"/>
    </source>
</evidence>
<dbReference type="InterPro" id="IPR000801">
    <property type="entry name" value="Esterase-like"/>
</dbReference>
<dbReference type="InterPro" id="IPR029058">
    <property type="entry name" value="AB_hydrolase_fold"/>
</dbReference>
<dbReference type="SUPFAM" id="SSF53474">
    <property type="entry name" value="alpha/beta-Hydrolases"/>
    <property type="match status" value="1"/>
</dbReference>
<name>A0A2I1L9X3_9LACT</name>
<dbReference type="PANTHER" id="PTHR48098:SF1">
    <property type="entry name" value="DIACYLGLYCEROL ACYLTRANSFERASE_MYCOLYLTRANSFERASE AG85A"/>
    <property type="match status" value="1"/>
</dbReference>
<dbReference type="EMBL" id="QMHM01000007">
    <property type="protein sequence ID" value="RAV79748.1"/>
    <property type="molecule type" value="Genomic_DNA"/>
</dbReference>
<organism evidence="1 2">
    <name type="scientific">Aerococcus urinae</name>
    <dbReference type="NCBI Taxonomy" id="1376"/>
    <lineage>
        <taxon>Bacteria</taxon>
        <taxon>Bacillati</taxon>
        <taxon>Bacillota</taxon>
        <taxon>Bacilli</taxon>
        <taxon>Lactobacillales</taxon>
        <taxon>Aerococcaceae</taxon>
        <taxon>Aerococcus</taxon>
    </lineage>
</organism>